<dbReference type="OrthoDB" id="4174719at2"/>
<dbReference type="PANTHER" id="PTHR43774:SF1">
    <property type="entry name" value="PEPTIDE METHIONINE SULFOXIDE REDUCTASE MSRA 2"/>
    <property type="match status" value="1"/>
</dbReference>
<dbReference type="Pfam" id="PF01625">
    <property type="entry name" value="PMSR"/>
    <property type="match status" value="1"/>
</dbReference>
<dbReference type="AlphaFoldDB" id="A0A508T2U8"/>
<dbReference type="PANTHER" id="PTHR43774">
    <property type="entry name" value="PEPTIDE METHIONINE SULFOXIDE REDUCTASE"/>
    <property type="match status" value="1"/>
</dbReference>
<organism evidence="7 8">
    <name type="scientific">Bradyrhizobium ivorense</name>
    <dbReference type="NCBI Taxonomy" id="2511166"/>
    <lineage>
        <taxon>Bacteria</taxon>
        <taxon>Pseudomonadati</taxon>
        <taxon>Pseudomonadota</taxon>
        <taxon>Alphaproteobacteria</taxon>
        <taxon>Hyphomicrobiales</taxon>
        <taxon>Nitrobacteraceae</taxon>
        <taxon>Bradyrhizobium</taxon>
    </lineage>
</organism>
<evidence type="ECO:0000256" key="1">
    <source>
        <dbReference type="ARBA" id="ARBA00023002"/>
    </source>
</evidence>
<dbReference type="GO" id="GO:0033744">
    <property type="term" value="F:L-methionine:thioredoxin-disulfide S-oxidoreductase activity"/>
    <property type="evidence" value="ECO:0007669"/>
    <property type="project" value="RHEA"/>
</dbReference>
<evidence type="ECO:0000256" key="4">
    <source>
        <dbReference type="HAMAP-Rule" id="MF_01401"/>
    </source>
</evidence>
<comment type="similarity">
    <text evidence="4">Belongs to the MsrA Met sulfoxide reductase family.</text>
</comment>
<dbReference type="EC" id="1.8.4.11" evidence="4"/>
<dbReference type="RefSeq" id="WP_139859712.1">
    <property type="nucleotide sequence ID" value="NZ_CAADFC020000009.1"/>
</dbReference>
<feature type="chain" id="PRO_5021196343" description="Peptide methionine sulfoxide reductase MsrA" evidence="5">
    <location>
        <begin position="32"/>
        <end position="238"/>
    </location>
</feature>
<comment type="caution">
    <text evidence="7">The sequence shown here is derived from an EMBL/GenBank/DDBJ whole genome shotgun (WGS) entry which is preliminary data.</text>
</comment>
<feature type="signal peptide" evidence="5">
    <location>
        <begin position="1"/>
        <end position="31"/>
    </location>
</feature>
<dbReference type="InterPro" id="IPR036509">
    <property type="entry name" value="Met_Sox_Rdtase_MsrA_sf"/>
</dbReference>
<dbReference type="GO" id="GO:0008113">
    <property type="term" value="F:peptide-methionine (S)-S-oxide reductase activity"/>
    <property type="evidence" value="ECO:0007669"/>
    <property type="project" value="UniProtKB-UniRule"/>
</dbReference>
<evidence type="ECO:0000313" key="8">
    <source>
        <dbReference type="Proteomes" id="UP000328092"/>
    </source>
</evidence>
<keyword evidence="1 4" id="KW-0560">Oxidoreductase</keyword>
<proteinExistence type="inferred from homology"/>
<dbReference type="HAMAP" id="MF_01401">
    <property type="entry name" value="MsrA"/>
    <property type="match status" value="1"/>
</dbReference>
<reference evidence="7" key="1">
    <citation type="submission" date="2019-02" db="EMBL/GenBank/DDBJ databases">
        <authorList>
            <person name="Pothier F.J."/>
        </authorList>
    </citation>
    <scope>NUCLEOTIDE SEQUENCE</scope>
    <source>
        <strain evidence="7">CI-1B</strain>
    </source>
</reference>
<evidence type="ECO:0000256" key="5">
    <source>
        <dbReference type="SAM" id="SignalP"/>
    </source>
</evidence>
<evidence type="ECO:0000313" key="7">
    <source>
        <dbReference type="EMBL" id="VIO69602.1"/>
    </source>
</evidence>
<feature type="active site" evidence="4">
    <location>
        <position position="59"/>
    </location>
</feature>
<dbReference type="Proteomes" id="UP000328092">
    <property type="component" value="Unassembled WGS sequence"/>
</dbReference>
<dbReference type="InterPro" id="IPR002569">
    <property type="entry name" value="Met_Sox_Rdtase_MsrA_dom"/>
</dbReference>
<keyword evidence="5" id="KW-0732">Signal</keyword>
<dbReference type="NCBIfam" id="TIGR00401">
    <property type="entry name" value="msrA"/>
    <property type="match status" value="1"/>
</dbReference>
<name>A0A508T2U8_9BRAD</name>
<evidence type="ECO:0000256" key="2">
    <source>
        <dbReference type="ARBA" id="ARBA00047806"/>
    </source>
</evidence>
<evidence type="ECO:0000259" key="6">
    <source>
        <dbReference type="Pfam" id="PF01625"/>
    </source>
</evidence>
<dbReference type="EMBL" id="CAADFC020000009">
    <property type="protein sequence ID" value="VIO69602.1"/>
    <property type="molecule type" value="Genomic_DNA"/>
</dbReference>
<keyword evidence="8" id="KW-1185">Reference proteome</keyword>
<accession>A0A508T2U8</accession>
<comment type="catalytic activity">
    <reaction evidence="3 4">
        <text>[thioredoxin]-disulfide + L-methionine + H2O = L-methionine (S)-S-oxide + [thioredoxin]-dithiol</text>
        <dbReference type="Rhea" id="RHEA:19993"/>
        <dbReference type="Rhea" id="RHEA-COMP:10698"/>
        <dbReference type="Rhea" id="RHEA-COMP:10700"/>
        <dbReference type="ChEBI" id="CHEBI:15377"/>
        <dbReference type="ChEBI" id="CHEBI:29950"/>
        <dbReference type="ChEBI" id="CHEBI:50058"/>
        <dbReference type="ChEBI" id="CHEBI:57844"/>
        <dbReference type="ChEBI" id="CHEBI:58772"/>
        <dbReference type="EC" id="1.8.4.11"/>
    </reaction>
</comment>
<sequence>MPSRSLSRLTLCAAAIGALAVAAFAVAPSVAAEDAVIIPPPAADAQETGLKTAVLAGGCFWGVQGVFQHTAGIASAVSGYSGGSKATADYSMVSTGSTGHAESVEIKYDPQKISYGKILQIFFSVVHDPTQLNRQGPDSGTQYRSAIFTTNAEQKKVADAYIAQLNAAKVYKKPIVTKVGALEAFYPAESYHQDYLTLHPSQPYIAYNDIPKVENLKKIFAENYIEKPTLVNAAKATN</sequence>
<evidence type="ECO:0000256" key="3">
    <source>
        <dbReference type="ARBA" id="ARBA00048782"/>
    </source>
</evidence>
<dbReference type="SUPFAM" id="SSF55068">
    <property type="entry name" value="Peptide methionine sulfoxide reductase"/>
    <property type="match status" value="1"/>
</dbReference>
<gene>
    <name evidence="7" type="primary">msrA3</name>
    <name evidence="4" type="synonym">msrA</name>
    <name evidence="7" type="ORF">CI1B_28090</name>
</gene>
<comment type="catalytic activity">
    <reaction evidence="2 4">
        <text>L-methionyl-[protein] + [thioredoxin]-disulfide + H2O = L-methionyl-(S)-S-oxide-[protein] + [thioredoxin]-dithiol</text>
        <dbReference type="Rhea" id="RHEA:14217"/>
        <dbReference type="Rhea" id="RHEA-COMP:10698"/>
        <dbReference type="Rhea" id="RHEA-COMP:10700"/>
        <dbReference type="Rhea" id="RHEA-COMP:12313"/>
        <dbReference type="Rhea" id="RHEA-COMP:12315"/>
        <dbReference type="ChEBI" id="CHEBI:15377"/>
        <dbReference type="ChEBI" id="CHEBI:16044"/>
        <dbReference type="ChEBI" id="CHEBI:29950"/>
        <dbReference type="ChEBI" id="CHEBI:44120"/>
        <dbReference type="ChEBI" id="CHEBI:50058"/>
        <dbReference type="EC" id="1.8.4.11"/>
    </reaction>
</comment>
<comment type="function">
    <text evidence="4">Has an important function as a repair enzyme for proteins that have been inactivated by oxidation. Catalyzes the reversible oxidation-reduction of methionine sulfoxide in proteins to methionine.</text>
</comment>
<feature type="domain" description="Peptide methionine sulphoxide reductase MsrA" evidence="6">
    <location>
        <begin position="52"/>
        <end position="204"/>
    </location>
</feature>
<dbReference type="Gene3D" id="3.30.1060.10">
    <property type="entry name" value="Peptide methionine sulphoxide reductase MsrA"/>
    <property type="match status" value="1"/>
</dbReference>
<protein>
    <recommendedName>
        <fullName evidence="4">Peptide methionine sulfoxide reductase MsrA</fullName>
        <shortName evidence="4">Protein-methionine-S-oxide reductase</shortName>
        <ecNumber evidence="4">1.8.4.11</ecNumber>
    </recommendedName>
    <alternativeName>
        <fullName evidence="4">Peptide-methionine (S)-S-oxide reductase</fullName>
        <shortName evidence="4">Peptide Met(O) reductase</shortName>
    </alternativeName>
</protein>